<sequence>MQWGIRKRPGWLVPLPIGYAALSSLYPAGEVENARDDSTPFRFVESLYSLGQWVSPHRLENLQQLLWHVKSEPEKGIYQCVNRFSDACNTAHSTTLNIASDGIAQKE</sequence>
<dbReference type="Pfam" id="PF09614">
    <property type="entry name" value="Cas_Csy2"/>
    <property type="match status" value="1"/>
</dbReference>
<proteinExistence type="predicted"/>
<reference evidence="1" key="2">
    <citation type="journal article" date="2014" name="ISME J.">
        <title>Microbial stratification in low pH oxic and suboxic macroscopic growths along an acid mine drainage.</title>
        <authorList>
            <person name="Mendez-Garcia C."/>
            <person name="Mesa V."/>
            <person name="Sprenger R.R."/>
            <person name="Richter M."/>
            <person name="Diez M.S."/>
            <person name="Solano J."/>
            <person name="Bargiela R."/>
            <person name="Golyshina O.V."/>
            <person name="Manteca A."/>
            <person name="Ramos J.L."/>
            <person name="Gallego J.R."/>
            <person name="Llorente I."/>
            <person name="Martins Dos Santos V.A."/>
            <person name="Jensen O.N."/>
            <person name="Pelaez A.I."/>
            <person name="Sanchez J."/>
            <person name="Ferrer M."/>
        </authorList>
    </citation>
    <scope>NUCLEOTIDE SEQUENCE</scope>
</reference>
<dbReference type="InterPro" id="IPR013398">
    <property type="entry name" value="CRISPR-assoc_prot_Csy2"/>
</dbReference>
<dbReference type="EMBL" id="AUZX01001882">
    <property type="protein sequence ID" value="EQD77973.1"/>
    <property type="molecule type" value="Genomic_DNA"/>
</dbReference>
<comment type="caution">
    <text evidence="1">The sequence shown here is derived from an EMBL/GenBank/DDBJ whole genome shotgun (WGS) entry which is preliminary data.</text>
</comment>
<accession>T1C9X8</accession>
<organism evidence="1">
    <name type="scientific">mine drainage metagenome</name>
    <dbReference type="NCBI Taxonomy" id="410659"/>
    <lineage>
        <taxon>unclassified sequences</taxon>
        <taxon>metagenomes</taxon>
        <taxon>ecological metagenomes</taxon>
    </lineage>
</organism>
<protein>
    <submittedName>
        <fullName evidence="1">CRISPR-associated Csy2 family protein</fullName>
    </submittedName>
</protein>
<name>T1C9X8_9ZZZZ</name>
<evidence type="ECO:0000313" key="1">
    <source>
        <dbReference type="EMBL" id="EQD77973.1"/>
    </source>
</evidence>
<gene>
    <name evidence="1" type="ORF">B1A_02538</name>
</gene>
<dbReference type="AlphaFoldDB" id="T1C9X8"/>
<reference evidence="1" key="1">
    <citation type="submission" date="2013-08" db="EMBL/GenBank/DDBJ databases">
        <authorList>
            <person name="Mendez C."/>
            <person name="Richter M."/>
            <person name="Ferrer M."/>
            <person name="Sanchez J."/>
        </authorList>
    </citation>
    <scope>NUCLEOTIDE SEQUENCE</scope>
</reference>